<organism evidence="2 3">
    <name type="scientific">Labedella gwakjiensis</name>
    <dbReference type="NCBI Taxonomy" id="390269"/>
    <lineage>
        <taxon>Bacteria</taxon>
        <taxon>Bacillati</taxon>
        <taxon>Actinomycetota</taxon>
        <taxon>Actinomycetes</taxon>
        <taxon>Micrococcales</taxon>
        <taxon>Microbacteriaceae</taxon>
        <taxon>Labedella</taxon>
    </lineage>
</organism>
<feature type="domain" description="AB hydrolase-1" evidence="1">
    <location>
        <begin position="178"/>
        <end position="377"/>
    </location>
</feature>
<dbReference type="PANTHER" id="PTHR43358:SF4">
    <property type="entry name" value="ALPHA_BETA HYDROLASE FOLD-1 DOMAIN-CONTAINING PROTEIN"/>
    <property type="match status" value="1"/>
</dbReference>
<dbReference type="RefSeq" id="WP_106564306.1">
    <property type="nucleotide sequence ID" value="NZ_PYAU01000001.1"/>
</dbReference>
<keyword evidence="2" id="KW-0378">Hydrolase</keyword>
<dbReference type="Proteomes" id="UP000268291">
    <property type="component" value="Unassembled WGS sequence"/>
</dbReference>
<sequence length="401" mass="43138">MTMKAQRHAARRQRETPRSSGVAAALAAVAVTSSTAAAFLALVSTVSRKVLVPPRKRPSNSRIVAVDRPGRAITLRADSETIVPGRYGLWVDGSEPYVKIGEILSRSDRTVTRAVLSSNLARVPGDVAAGMSGWFYRHPRELGVDYEYVSVPTPLGPAPAWIVPSEGGVGEDWVIQLHGHGSQRAEGLRAVPVFAQAGYTSLLVSYRNDNEGPRSTDGRYGLGSTEWRDAESAMEFAAERGAKRIVLMGWSMGGAIALQTVLRSDLKDLVVGVVLDSPVVDWHRVLAFQASASHLPGVVRDAALHAIGNDWGRRLTGLAEPVDLHSLDVVASAARLTHPVLILHSEDDGFVPSDGSKALADARPDIVRLVSFSEARHARIWNHDEAGWNAAISDWLAALGR</sequence>
<dbReference type="SUPFAM" id="SSF53474">
    <property type="entry name" value="alpha/beta-Hydrolases"/>
    <property type="match status" value="1"/>
</dbReference>
<dbReference type="GO" id="GO:0016491">
    <property type="term" value="F:oxidoreductase activity"/>
    <property type="evidence" value="ECO:0007669"/>
    <property type="project" value="UniProtKB-KW"/>
</dbReference>
<dbReference type="EMBL" id="RZGY01000001">
    <property type="protein sequence ID" value="RUQ86153.1"/>
    <property type="molecule type" value="Genomic_DNA"/>
</dbReference>
<comment type="caution">
    <text evidence="2">The sequence shown here is derived from an EMBL/GenBank/DDBJ whole genome shotgun (WGS) entry which is preliminary data.</text>
</comment>
<dbReference type="PANTHER" id="PTHR43358">
    <property type="entry name" value="ALPHA/BETA-HYDROLASE"/>
    <property type="match status" value="1"/>
</dbReference>
<dbReference type="InterPro" id="IPR052920">
    <property type="entry name" value="DNA-binding_regulatory"/>
</dbReference>
<dbReference type="InterPro" id="IPR029058">
    <property type="entry name" value="AB_hydrolase_fold"/>
</dbReference>
<dbReference type="Gene3D" id="3.40.50.1820">
    <property type="entry name" value="alpha/beta hydrolase"/>
    <property type="match status" value="1"/>
</dbReference>
<protein>
    <submittedName>
        <fullName evidence="2">Alpha/beta fold hydrolase</fullName>
    </submittedName>
</protein>
<dbReference type="InterPro" id="IPR000073">
    <property type="entry name" value="AB_hydrolase_1"/>
</dbReference>
<dbReference type="GO" id="GO:0016787">
    <property type="term" value="F:hydrolase activity"/>
    <property type="evidence" value="ECO:0007669"/>
    <property type="project" value="UniProtKB-KW"/>
</dbReference>
<gene>
    <name evidence="2" type="ORF">ELQ93_03855</name>
</gene>
<reference evidence="2 3" key="1">
    <citation type="submission" date="2018-12" db="EMBL/GenBank/DDBJ databases">
        <authorList>
            <person name="hu s."/>
            <person name="Xu Y."/>
            <person name="Xu B."/>
            <person name="Li F."/>
        </authorList>
    </citation>
    <scope>NUCLEOTIDE SEQUENCE [LARGE SCALE GENOMIC DNA]</scope>
    <source>
        <strain evidence="2 3">KSW2-17</strain>
    </source>
</reference>
<dbReference type="Pfam" id="PF12697">
    <property type="entry name" value="Abhydrolase_6"/>
    <property type="match status" value="1"/>
</dbReference>
<keyword evidence="3" id="KW-1185">Reference proteome</keyword>
<proteinExistence type="predicted"/>
<evidence type="ECO:0000313" key="2">
    <source>
        <dbReference type="EMBL" id="RUQ86153.1"/>
    </source>
</evidence>
<evidence type="ECO:0000313" key="3">
    <source>
        <dbReference type="Proteomes" id="UP000268291"/>
    </source>
</evidence>
<keyword evidence="2" id="KW-0560">Oxidoreductase</keyword>
<name>A0ABY0C919_9MICO</name>
<accession>A0ABY0C919</accession>
<evidence type="ECO:0000259" key="1">
    <source>
        <dbReference type="Pfam" id="PF12697"/>
    </source>
</evidence>